<evidence type="ECO:0000313" key="3">
    <source>
        <dbReference type="Proteomes" id="UP000283512"/>
    </source>
</evidence>
<dbReference type="InterPro" id="IPR021823">
    <property type="entry name" value="DUF3408"/>
</dbReference>
<evidence type="ECO:0000256" key="1">
    <source>
        <dbReference type="SAM" id="Phobius"/>
    </source>
</evidence>
<keyword evidence="1" id="KW-1133">Transmembrane helix</keyword>
<organism evidence="2 3">
    <name type="scientific">Bacteroides caccae</name>
    <dbReference type="NCBI Taxonomy" id="47678"/>
    <lineage>
        <taxon>Bacteria</taxon>
        <taxon>Pseudomonadati</taxon>
        <taxon>Bacteroidota</taxon>
        <taxon>Bacteroidia</taxon>
        <taxon>Bacteroidales</taxon>
        <taxon>Bacteroidaceae</taxon>
        <taxon>Bacteroides</taxon>
    </lineage>
</organism>
<proteinExistence type="predicted"/>
<dbReference type="EMBL" id="QRKD01000037">
    <property type="protein sequence ID" value="RHH85488.1"/>
    <property type="molecule type" value="Genomic_DNA"/>
</dbReference>
<reference evidence="2 3" key="1">
    <citation type="submission" date="2018-08" db="EMBL/GenBank/DDBJ databases">
        <title>A genome reference for cultivated species of the human gut microbiota.</title>
        <authorList>
            <person name="Zou Y."/>
            <person name="Xue W."/>
            <person name="Luo G."/>
        </authorList>
    </citation>
    <scope>NUCLEOTIDE SEQUENCE [LARGE SCALE GENOMIC DNA]</scope>
    <source>
        <strain evidence="2 3">AM16-49B</strain>
    </source>
</reference>
<accession>A0A414YH64</accession>
<keyword evidence="1" id="KW-0472">Membrane</keyword>
<gene>
    <name evidence="2" type="ORF">DW190_20045</name>
</gene>
<keyword evidence="1" id="KW-0812">Transmembrane</keyword>
<comment type="caution">
    <text evidence="2">The sequence shown here is derived from an EMBL/GenBank/DDBJ whole genome shotgun (WGS) entry which is preliminary data.</text>
</comment>
<dbReference type="Proteomes" id="UP000283512">
    <property type="component" value="Unassembled WGS sequence"/>
</dbReference>
<dbReference type="RefSeq" id="WP_120145048.1">
    <property type="nucleotide sequence ID" value="NZ_CAXSLD010000035.1"/>
</dbReference>
<feature type="transmembrane region" description="Helical" evidence="1">
    <location>
        <begin position="6"/>
        <end position="23"/>
    </location>
</feature>
<dbReference type="AlphaFoldDB" id="A0A414YH64"/>
<dbReference type="Pfam" id="PF11888">
    <property type="entry name" value="DUF3408"/>
    <property type="match status" value="1"/>
</dbReference>
<sequence length="155" mass="18260">MEQIFIYPILVFTSYLLYKVFNLKSRENKLRNEKSCLQDTLDTLIKAEEHLSEVEVSNDLSEDPVKPSDEAPDIDAYTRTFLCRKTGGVRRQTYVNSPYYEYLSRMLPVIAPGTSIPMFLNNLLEEHLHRYSSLHDRLYVQKTKDTIKEFNEWIS</sequence>
<protein>
    <submittedName>
        <fullName evidence="2">DUF3408 domain-containing protein</fullName>
    </submittedName>
</protein>
<evidence type="ECO:0000313" key="2">
    <source>
        <dbReference type="EMBL" id="RHH85488.1"/>
    </source>
</evidence>
<name>A0A414YH64_9BACE</name>